<dbReference type="STRING" id="360411.AC812_00615"/>
<gene>
    <name evidence="3" type="ORF">AC812_00615</name>
</gene>
<dbReference type="InterPro" id="IPR007035">
    <property type="entry name" value="Peptidase_M55"/>
</dbReference>
<dbReference type="Pfam" id="PF04951">
    <property type="entry name" value="Peptidase_M55"/>
    <property type="match status" value="1"/>
</dbReference>
<protein>
    <recommendedName>
        <fullName evidence="5">Aminopeptidase</fullName>
    </recommendedName>
</protein>
<reference evidence="3 4" key="1">
    <citation type="submission" date="2015-07" db="EMBL/GenBank/DDBJ databases">
        <title>Draft genome of Bellilinea caldifistulae DSM 17877.</title>
        <authorList>
            <person name="Hemp J."/>
            <person name="Ward L.M."/>
            <person name="Pace L.A."/>
            <person name="Fischer W.W."/>
        </authorList>
    </citation>
    <scope>NUCLEOTIDE SEQUENCE [LARGE SCALE GENOMIC DNA]</scope>
    <source>
        <strain evidence="3 4">GOMI-1</strain>
    </source>
</reference>
<evidence type="ECO:0000313" key="3">
    <source>
        <dbReference type="EMBL" id="KPL78604.1"/>
    </source>
</evidence>
<evidence type="ECO:0008006" key="5">
    <source>
        <dbReference type="Google" id="ProtNLM"/>
    </source>
</evidence>
<feature type="binding site" evidence="2">
    <location>
        <position position="10"/>
    </location>
    <ligand>
        <name>Zn(2+)</name>
        <dbReference type="ChEBI" id="CHEBI:29105"/>
        <label>1</label>
    </ligand>
</feature>
<dbReference type="OrthoDB" id="9785420at2"/>
<proteinExistence type="predicted"/>
<accession>A0A0P6Y9W9</accession>
<dbReference type="InterPro" id="IPR027476">
    <property type="entry name" value="DppA_N"/>
</dbReference>
<dbReference type="RefSeq" id="WP_061913307.1">
    <property type="nucleotide sequence ID" value="NZ_DF967971.1"/>
</dbReference>
<dbReference type="CDD" id="cd08663">
    <property type="entry name" value="DAP_dppA_1"/>
    <property type="match status" value="1"/>
</dbReference>
<feature type="binding site" evidence="2">
    <location>
        <position position="104"/>
    </location>
    <ligand>
        <name>Zn(2+)</name>
        <dbReference type="ChEBI" id="CHEBI:29105"/>
        <label>2</label>
    </ligand>
</feature>
<organism evidence="3 4">
    <name type="scientific">Bellilinea caldifistulae</name>
    <dbReference type="NCBI Taxonomy" id="360411"/>
    <lineage>
        <taxon>Bacteria</taxon>
        <taxon>Bacillati</taxon>
        <taxon>Chloroflexota</taxon>
        <taxon>Anaerolineae</taxon>
        <taxon>Anaerolineales</taxon>
        <taxon>Anaerolineaceae</taxon>
        <taxon>Bellilinea</taxon>
    </lineage>
</organism>
<feature type="active site" description="Nucleophile" evidence="1">
    <location>
        <position position="116"/>
    </location>
</feature>
<evidence type="ECO:0000256" key="1">
    <source>
        <dbReference type="PIRSR" id="PIRSR015853-1"/>
    </source>
</evidence>
<dbReference type="GO" id="GO:0046872">
    <property type="term" value="F:metal ion binding"/>
    <property type="evidence" value="ECO:0007669"/>
    <property type="project" value="UniProtKB-KW"/>
</dbReference>
<evidence type="ECO:0000256" key="2">
    <source>
        <dbReference type="PIRSR" id="PIRSR015853-2"/>
    </source>
</evidence>
<dbReference type="InterPro" id="IPR036177">
    <property type="entry name" value="Peptidase_M55_sf"/>
</dbReference>
<dbReference type="Gene3D" id="3.40.50.10780">
    <property type="entry name" value="Dipeptide transport protein"/>
    <property type="match status" value="1"/>
</dbReference>
<feature type="binding site" evidence="2">
    <location>
        <position position="8"/>
    </location>
    <ligand>
        <name>Zn(2+)</name>
        <dbReference type="ChEBI" id="CHEBI:29105"/>
        <label>1</label>
    </ligand>
</feature>
<keyword evidence="4" id="KW-1185">Reference proteome</keyword>
<keyword evidence="2" id="KW-0862">Zinc</keyword>
<name>A0A0P6Y9W9_9CHLR</name>
<dbReference type="Gene3D" id="3.30.1360.130">
    <property type="entry name" value="Dipeptide transport protein"/>
    <property type="match status" value="1"/>
</dbReference>
<feature type="binding site" evidence="2">
    <location>
        <position position="8"/>
    </location>
    <ligand>
        <name>Zn(2+)</name>
        <dbReference type="ChEBI" id="CHEBI:29105"/>
        <label>2</label>
    </ligand>
</feature>
<feature type="binding site" evidence="2">
    <location>
        <position position="60"/>
    </location>
    <ligand>
        <name>Zn(2+)</name>
        <dbReference type="ChEBI" id="CHEBI:29105"/>
        <label>2</label>
    </ligand>
</feature>
<dbReference type="EMBL" id="LGHJ01000003">
    <property type="protein sequence ID" value="KPL78604.1"/>
    <property type="molecule type" value="Genomic_DNA"/>
</dbReference>
<sequence>MKILIATDMEGASGVVNFDQTDPSHAEYARFRRLLTGDVNAAIQGAAAAGTTDFIVADGHWNGSNILIEELDPRAQLFSGSPTPWGMVDGVDQGVDAALFIGYHARAGTQNAILDHTWSSVRVFNVWLNGRLVGEFGLNAAVCGHFGVPVLMVSGDQAVCAEAAEWVNGIETAVVKTAGGRMSAQCLPLETARRVIRETAERAVRRLIAGDAPPPLRVDTPVNLEIEFHYPQMTDNAALLPGSQRLDGRRLAYRAADMLEAYRAFRAAVGLAAK</sequence>
<evidence type="ECO:0000313" key="4">
    <source>
        <dbReference type="Proteomes" id="UP000050514"/>
    </source>
</evidence>
<keyword evidence="2" id="KW-0479">Metal-binding</keyword>
<dbReference type="Proteomes" id="UP000050514">
    <property type="component" value="Unassembled WGS sequence"/>
</dbReference>
<dbReference type="AlphaFoldDB" id="A0A0P6Y9W9"/>
<comment type="caution">
    <text evidence="3">The sequence shown here is derived from an EMBL/GenBank/DDBJ whole genome shotgun (WGS) entry which is preliminary data.</text>
</comment>
<dbReference type="SUPFAM" id="SSF63992">
    <property type="entry name" value="Dipeptide transport protein"/>
    <property type="match status" value="1"/>
</dbReference>
<feature type="binding site" evidence="2">
    <location>
        <position position="135"/>
    </location>
    <ligand>
        <name>Zn(2+)</name>
        <dbReference type="ChEBI" id="CHEBI:29105"/>
        <label>2</label>
    </ligand>
</feature>
<dbReference type="PIRSF" id="PIRSF015853">
    <property type="entry name" value="Pep_DppA"/>
    <property type="match status" value="1"/>
</dbReference>